<evidence type="ECO:0000313" key="3">
    <source>
        <dbReference type="Proteomes" id="UP001139158"/>
    </source>
</evidence>
<dbReference type="EMBL" id="JAJFZV010000019">
    <property type="protein sequence ID" value="MCC3299508.1"/>
    <property type="molecule type" value="Genomic_DNA"/>
</dbReference>
<feature type="transmembrane region" description="Helical" evidence="1">
    <location>
        <begin position="83"/>
        <end position="109"/>
    </location>
</feature>
<organism evidence="2 3">
    <name type="scientific">Arthrobacter caoxuetaonis</name>
    <dbReference type="NCBI Taxonomy" id="2886935"/>
    <lineage>
        <taxon>Bacteria</taxon>
        <taxon>Bacillati</taxon>
        <taxon>Actinomycetota</taxon>
        <taxon>Actinomycetes</taxon>
        <taxon>Micrococcales</taxon>
        <taxon>Micrococcaceae</taxon>
        <taxon>Arthrobacter</taxon>
    </lineage>
</organism>
<comment type="caution">
    <text evidence="2">The sequence shown here is derived from an EMBL/GenBank/DDBJ whole genome shotgun (WGS) entry which is preliminary data.</text>
</comment>
<evidence type="ECO:0000313" key="2">
    <source>
        <dbReference type="EMBL" id="MCC3299508.1"/>
    </source>
</evidence>
<feature type="transmembrane region" description="Helical" evidence="1">
    <location>
        <begin position="115"/>
        <end position="140"/>
    </location>
</feature>
<proteinExistence type="predicted"/>
<gene>
    <name evidence="2" type="ORF">LJ757_17075</name>
</gene>
<dbReference type="Proteomes" id="UP001139158">
    <property type="component" value="Unassembled WGS sequence"/>
</dbReference>
<accession>A0A9X1MG51</accession>
<feature type="transmembrane region" description="Helical" evidence="1">
    <location>
        <begin position="7"/>
        <end position="27"/>
    </location>
</feature>
<keyword evidence="1" id="KW-1133">Transmembrane helix</keyword>
<evidence type="ECO:0000256" key="1">
    <source>
        <dbReference type="SAM" id="Phobius"/>
    </source>
</evidence>
<keyword evidence="1" id="KW-0812">Transmembrane</keyword>
<reference evidence="2" key="1">
    <citation type="submission" date="2021-10" db="EMBL/GenBank/DDBJ databases">
        <title>Novel species in genus Arthrobacter.</title>
        <authorList>
            <person name="Liu Y."/>
        </authorList>
    </citation>
    <scope>NUCLEOTIDE SEQUENCE</scope>
    <source>
        <strain evidence="2">Zg-Y453</strain>
    </source>
</reference>
<keyword evidence="3" id="KW-1185">Reference proteome</keyword>
<sequence length="165" mass="17061">MGNFTILILRVLMSGVLAGTLLIQVVLVPLLGTDLDQGDPAIAALRIPFLVIVCLGVLAFQVTLVCVWRLLTMVRRGTVFSAAAFRWVDIIIGAVGSAALLLVALGFLLAPGEAVAPGIVLLVGGAAVTAAGVALVVVVMRALLAQAVVREAEALDLRTQLSEVI</sequence>
<dbReference type="AlphaFoldDB" id="A0A9X1MG51"/>
<feature type="transmembrane region" description="Helical" evidence="1">
    <location>
        <begin position="47"/>
        <end position="71"/>
    </location>
</feature>
<dbReference type="InterPro" id="IPR021354">
    <property type="entry name" value="DUF2975"/>
</dbReference>
<dbReference type="Pfam" id="PF11188">
    <property type="entry name" value="DUF2975"/>
    <property type="match status" value="1"/>
</dbReference>
<dbReference type="RefSeq" id="WP_227897495.1">
    <property type="nucleotide sequence ID" value="NZ_CP099466.1"/>
</dbReference>
<keyword evidence="1" id="KW-0472">Membrane</keyword>
<protein>
    <submittedName>
        <fullName evidence="2">DUF2975 domain-containing protein</fullName>
    </submittedName>
</protein>
<name>A0A9X1MG51_9MICC</name>